<evidence type="ECO:0000313" key="7">
    <source>
        <dbReference type="EMBL" id="SMG43057.1"/>
    </source>
</evidence>
<sequence>MKAIIIGAGIGGIATSIRLAKKGYDVHIYEQNNYMGGKLSVFEQDGFRFDAGPSLFTLPELVDDLMAFQKEESTIKFPYKKLDESCRYFWEDGKQLTAYTQPEKFGAEVEKVLGVPAEVVVNYIAKSEFKYEKSAKIFLEKSLHKSSTFLSKEIIPALLNIYKFGLFQNMNQVNEHQLKDSKLVQLFNRFATYNGSDPYQAPGILTSIANLELNRGTFYPEEGMYQITDRLTKVAESLGVKIHLNTKIEKIAVDNKKAVGIYQNKELIPADLVVSNMDIYPTYRKLLSDQKQPENTLNQERSSSALIFYWGIDREFEQLGLHNIFFSEDYQEEFHHIFKSKTIAPDPTIYVNITSKHTPSDAPKGMENWFVMVNVPSNSGQDWDKIIPEIRTSVLDKLSRMLGKDIANHIKTENILEPRTIESKTSSHQGALYGSSSNNRYAAFLRHPNFHQKIEGLYFSGGSVHPGGGIPLCLLSAKIIDDLSPEAK</sequence>
<evidence type="ECO:0000256" key="3">
    <source>
        <dbReference type="ARBA" id="ARBA00022746"/>
    </source>
</evidence>
<organism evidence="7 8">
    <name type="scientific">Marivirga sericea</name>
    <dbReference type="NCBI Taxonomy" id="1028"/>
    <lineage>
        <taxon>Bacteria</taxon>
        <taxon>Pseudomonadati</taxon>
        <taxon>Bacteroidota</taxon>
        <taxon>Cytophagia</taxon>
        <taxon>Cytophagales</taxon>
        <taxon>Marivirgaceae</taxon>
        <taxon>Marivirga</taxon>
    </lineage>
</organism>
<dbReference type="PANTHER" id="PTHR43734:SF7">
    <property type="entry name" value="4,4'-DIAPONEUROSPORENE OXYGENASE"/>
    <property type="match status" value="1"/>
</dbReference>
<dbReference type="GO" id="GO:0016117">
    <property type="term" value="P:carotenoid biosynthetic process"/>
    <property type="evidence" value="ECO:0007669"/>
    <property type="project" value="UniProtKB-KW"/>
</dbReference>
<dbReference type="NCBIfam" id="TIGR02734">
    <property type="entry name" value="crtI_fam"/>
    <property type="match status" value="1"/>
</dbReference>
<evidence type="ECO:0000256" key="4">
    <source>
        <dbReference type="ARBA" id="ARBA00023002"/>
    </source>
</evidence>
<evidence type="ECO:0000256" key="2">
    <source>
        <dbReference type="ARBA" id="ARBA00006046"/>
    </source>
</evidence>
<comment type="pathway">
    <text evidence="1 5">Carotenoid biosynthesis.</text>
</comment>
<reference evidence="8" key="1">
    <citation type="submission" date="2017-04" db="EMBL/GenBank/DDBJ databases">
        <authorList>
            <person name="Varghese N."/>
            <person name="Submissions S."/>
        </authorList>
    </citation>
    <scope>NUCLEOTIDE SEQUENCE [LARGE SCALE GENOMIC DNA]</scope>
    <source>
        <strain evidence="8">DSM 4125</strain>
    </source>
</reference>
<keyword evidence="8" id="KW-1185">Reference proteome</keyword>
<dbReference type="Gene3D" id="3.50.50.60">
    <property type="entry name" value="FAD/NAD(P)-binding domain"/>
    <property type="match status" value="2"/>
</dbReference>
<dbReference type="NCBIfam" id="NF042421">
    <property type="entry name" value="hydcarot_desat_CrtD"/>
    <property type="match status" value="1"/>
</dbReference>
<keyword evidence="3 5" id="KW-0125">Carotenoid biosynthesis</keyword>
<dbReference type="RefSeq" id="WP_085518125.1">
    <property type="nucleotide sequence ID" value="NZ_FXAW01000006.1"/>
</dbReference>
<evidence type="ECO:0000259" key="6">
    <source>
        <dbReference type="Pfam" id="PF01593"/>
    </source>
</evidence>
<comment type="similarity">
    <text evidence="2 5">Belongs to the carotenoid/retinoid oxidoreductase family.</text>
</comment>
<dbReference type="InterPro" id="IPR054840">
    <property type="entry name" value="hydcarot_desat_CrtD"/>
</dbReference>
<dbReference type="STRING" id="1028.SAMN05661096_02971"/>
<evidence type="ECO:0000256" key="1">
    <source>
        <dbReference type="ARBA" id="ARBA00004829"/>
    </source>
</evidence>
<dbReference type="AlphaFoldDB" id="A0A1X7KNG9"/>
<dbReference type="InterPro" id="IPR014105">
    <property type="entry name" value="Carotenoid/retinoid_OxRdtase"/>
</dbReference>
<evidence type="ECO:0000313" key="8">
    <source>
        <dbReference type="Proteomes" id="UP000193804"/>
    </source>
</evidence>
<evidence type="ECO:0000256" key="5">
    <source>
        <dbReference type="RuleBase" id="RU362075"/>
    </source>
</evidence>
<gene>
    <name evidence="7" type="ORF">SAMN05661096_02971</name>
</gene>
<dbReference type="EMBL" id="FXAW01000006">
    <property type="protein sequence ID" value="SMG43057.1"/>
    <property type="molecule type" value="Genomic_DNA"/>
</dbReference>
<dbReference type="OrthoDB" id="9774675at2"/>
<dbReference type="SUPFAM" id="SSF51905">
    <property type="entry name" value="FAD/NAD(P)-binding domain"/>
    <property type="match status" value="1"/>
</dbReference>
<name>A0A1X7KNG9_9BACT</name>
<dbReference type="Proteomes" id="UP000193804">
    <property type="component" value="Unassembled WGS sequence"/>
</dbReference>
<dbReference type="Pfam" id="PF01593">
    <property type="entry name" value="Amino_oxidase"/>
    <property type="match status" value="1"/>
</dbReference>
<dbReference type="InterPro" id="IPR036188">
    <property type="entry name" value="FAD/NAD-bd_sf"/>
</dbReference>
<dbReference type="GO" id="GO:0016491">
    <property type="term" value="F:oxidoreductase activity"/>
    <property type="evidence" value="ECO:0007669"/>
    <property type="project" value="UniProtKB-KW"/>
</dbReference>
<protein>
    <submittedName>
        <fullName evidence="7">Phytoene desaturase</fullName>
    </submittedName>
</protein>
<proteinExistence type="inferred from homology"/>
<keyword evidence="4 5" id="KW-0560">Oxidoreductase</keyword>
<dbReference type="InterPro" id="IPR002937">
    <property type="entry name" value="Amino_oxidase"/>
</dbReference>
<feature type="domain" description="Amine oxidase" evidence="6">
    <location>
        <begin position="10"/>
        <end position="478"/>
    </location>
</feature>
<accession>A0A1X7KNG9</accession>
<dbReference type="PANTHER" id="PTHR43734">
    <property type="entry name" value="PHYTOENE DESATURASE"/>
    <property type="match status" value="1"/>
</dbReference>